<organism evidence="2 3">
    <name type="scientific">Pleurodeles waltl</name>
    <name type="common">Iberian ribbed newt</name>
    <dbReference type="NCBI Taxonomy" id="8319"/>
    <lineage>
        <taxon>Eukaryota</taxon>
        <taxon>Metazoa</taxon>
        <taxon>Chordata</taxon>
        <taxon>Craniata</taxon>
        <taxon>Vertebrata</taxon>
        <taxon>Euteleostomi</taxon>
        <taxon>Amphibia</taxon>
        <taxon>Batrachia</taxon>
        <taxon>Caudata</taxon>
        <taxon>Salamandroidea</taxon>
        <taxon>Salamandridae</taxon>
        <taxon>Pleurodelinae</taxon>
        <taxon>Pleurodeles</taxon>
    </lineage>
</organism>
<sequence>MMPLPLHTSQEPNQGIRPILQSPSYQSQSTHSTAESRSTVLARSICQHWRRRQFRQLQDSGSVLCLFHLLAPSPTAVARRGPPIGGAARGHQSANHITTVLSPVAEAPLTTTRPATGAPEPVSPRTAQGPVSFLLAPSRTVPSGRWPSQLGTRSASGPSSAQPISSGHGVTAPQHTAHRQGPEFLSSLRDPPPGEAVSASPQCTVS</sequence>
<evidence type="ECO:0000256" key="1">
    <source>
        <dbReference type="SAM" id="MobiDB-lite"/>
    </source>
</evidence>
<feature type="compositionally biased region" description="Polar residues" evidence="1">
    <location>
        <begin position="149"/>
        <end position="165"/>
    </location>
</feature>
<protein>
    <submittedName>
        <fullName evidence="2">Uncharacterized protein</fullName>
    </submittedName>
</protein>
<feature type="region of interest" description="Disordered" evidence="1">
    <location>
        <begin position="110"/>
        <end position="129"/>
    </location>
</feature>
<feature type="region of interest" description="Disordered" evidence="1">
    <location>
        <begin position="1"/>
        <end position="38"/>
    </location>
</feature>
<dbReference type="AlphaFoldDB" id="A0AAV7SIZ8"/>
<proteinExistence type="predicted"/>
<comment type="caution">
    <text evidence="2">The sequence shown here is derived from an EMBL/GenBank/DDBJ whole genome shotgun (WGS) entry which is preliminary data.</text>
</comment>
<reference evidence="2" key="1">
    <citation type="journal article" date="2022" name="bioRxiv">
        <title>Sequencing and chromosome-scale assembly of the giantPleurodeles waltlgenome.</title>
        <authorList>
            <person name="Brown T."/>
            <person name="Elewa A."/>
            <person name="Iarovenko S."/>
            <person name="Subramanian E."/>
            <person name="Araus A.J."/>
            <person name="Petzold A."/>
            <person name="Susuki M."/>
            <person name="Suzuki K.-i.T."/>
            <person name="Hayashi T."/>
            <person name="Toyoda A."/>
            <person name="Oliveira C."/>
            <person name="Osipova E."/>
            <person name="Leigh N.D."/>
            <person name="Simon A."/>
            <person name="Yun M.H."/>
        </authorList>
    </citation>
    <scope>NUCLEOTIDE SEQUENCE</scope>
    <source>
        <strain evidence="2">20211129_DDA</strain>
        <tissue evidence="2">Liver</tissue>
    </source>
</reference>
<evidence type="ECO:0000313" key="3">
    <source>
        <dbReference type="Proteomes" id="UP001066276"/>
    </source>
</evidence>
<dbReference type="EMBL" id="JANPWB010000008">
    <property type="protein sequence ID" value="KAJ1164056.1"/>
    <property type="molecule type" value="Genomic_DNA"/>
</dbReference>
<gene>
    <name evidence="2" type="ORF">NDU88_004503</name>
</gene>
<feature type="compositionally biased region" description="Polar residues" evidence="1">
    <location>
        <begin position="21"/>
        <end position="38"/>
    </location>
</feature>
<accession>A0AAV7SIZ8</accession>
<evidence type="ECO:0000313" key="2">
    <source>
        <dbReference type="EMBL" id="KAJ1164056.1"/>
    </source>
</evidence>
<keyword evidence="3" id="KW-1185">Reference proteome</keyword>
<dbReference type="Proteomes" id="UP001066276">
    <property type="component" value="Chromosome 4_2"/>
</dbReference>
<name>A0AAV7SIZ8_PLEWA</name>
<feature type="region of interest" description="Disordered" evidence="1">
    <location>
        <begin position="137"/>
        <end position="206"/>
    </location>
</feature>